<gene>
    <name evidence="1" type="ORF">MOO44_08605</name>
</gene>
<dbReference type="EMBL" id="CP093361">
    <property type="protein sequence ID" value="UQS86908.1"/>
    <property type="molecule type" value="Genomic_DNA"/>
</dbReference>
<evidence type="ECO:0008006" key="3">
    <source>
        <dbReference type="Google" id="ProtNLM"/>
    </source>
</evidence>
<evidence type="ECO:0000313" key="2">
    <source>
        <dbReference type="Proteomes" id="UP000831181"/>
    </source>
</evidence>
<dbReference type="Proteomes" id="UP000831181">
    <property type="component" value="Chromosome"/>
</dbReference>
<name>A0A976X5F9_9LACO</name>
<dbReference type="RefSeq" id="WP_260116708.1">
    <property type="nucleotide sequence ID" value="NZ_CP093361.1"/>
</dbReference>
<dbReference type="KEGG" id="lbe:MOO44_08605"/>
<sequence>MNFEDITSYDDFIITGIWGTSENNLKTTGSLVYNSDGIRLYLNDFDHNDMDSESIFGRGSLVVQSGKYKDEQISVHEISLLSCHIFKSSISFKYNDEHMTNDLCISGKLFIGDCFVNNDTKYSKCILCPTNLSGWMKNDKYDSLFNEEAMDFKVLSEDNISDDTKIQLISISNYYENNELLERYHGIRKDTHISIISSLSIEDISRYINDLETFLSLSMNSNQAVIKCILINSYNNKISYFRPRDYNTAKPSSFINELHLNKRTDNFFNLFINGLKHFIENDDKLLTIGNSISYYNYNNLNMSLSRAFSGIDLISANYFKNEMNNMVFEKFGKKDDKKYPPFSIKAKSIINSFNRIGKCEVISVLENNNESRNEDIVCEKLNKIRNSVDHGSYDYGNDGVSIYEAYKYNIASRFIVRRWILSECKIPNEILDNVIMHEGVKSMIDNVDFIY</sequence>
<dbReference type="AlphaFoldDB" id="A0A976X5F9"/>
<protein>
    <recommendedName>
        <fullName evidence="3">ApeA N-terminal domain-containing protein</fullName>
    </recommendedName>
</protein>
<proteinExistence type="predicted"/>
<reference evidence="1" key="1">
    <citation type="journal article" date="2022" name="Int. J. Syst. Evol. Microbiol.">
        <title>Apilactobacillus apisilvae sp. nov., Nicolia spurrieriana gen. nov. sp. nov., Bombilactobacillus folatiphilus sp. nov. and Bombilactobacillus thymidiniphilus sp. nov., four new lactic acid bacterial isolates from stingless bees Tetragonula carbonaria and Austroplebeia australis.</title>
        <authorList>
            <person name="Oliphant S.A."/>
            <person name="Watson-Haigh N.S."/>
            <person name="Sumby K.M."/>
            <person name="Gardner J."/>
            <person name="Groom S."/>
            <person name="Jiranek V."/>
        </authorList>
    </citation>
    <scope>NUCLEOTIDE SEQUENCE</scope>
    <source>
        <strain evidence="1">SGEP1_A5</strain>
    </source>
</reference>
<keyword evidence="2" id="KW-1185">Reference proteome</keyword>
<evidence type="ECO:0000313" key="1">
    <source>
        <dbReference type="EMBL" id="UQS86908.1"/>
    </source>
</evidence>
<accession>A0A976X5F9</accession>
<organism evidence="1 2">
    <name type="scientific">Nicoliella spurrieriana</name>
    <dbReference type="NCBI Taxonomy" id="2925830"/>
    <lineage>
        <taxon>Bacteria</taxon>
        <taxon>Bacillati</taxon>
        <taxon>Bacillota</taxon>
        <taxon>Bacilli</taxon>
        <taxon>Lactobacillales</taxon>
        <taxon>Lactobacillaceae</taxon>
        <taxon>Nicoliella</taxon>
    </lineage>
</organism>